<protein>
    <recommendedName>
        <fullName evidence="2">histidine kinase</fullName>
        <ecNumber evidence="2">2.7.13.3</ecNumber>
    </recommendedName>
</protein>
<dbReference type="Pfam" id="PF00512">
    <property type="entry name" value="HisKA"/>
    <property type="match status" value="1"/>
</dbReference>
<evidence type="ECO:0000256" key="7">
    <source>
        <dbReference type="ARBA" id="ARBA00022840"/>
    </source>
</evidence>
<dbReference type="Gene3D" id="3.40.50.2300">
    <property type="match status" value="1"/>
</dbReference>
<dbReference type="SMART" id="SM00387">
    <property type="entry name" value="HATPase_c"/>
    <property type="match status" value="1"/>
</dbReference>
<dbReference type="AlphaFoldDB" id="A0A445MQM4"/>
<reference evidence="13" key="1">
    <citation type="submission" date="2018-01" db="EMBL/GenBank/DDBJ databases">
        <authorList>
            <person name="Regsiter A."/>
            <person name="William W."/>
        </authorList>
    </citation>
    <scope>NUCLEOTIDE SEQUENCE</scope>
    <source>
        <strain evidence="13">TRIP AH-1</strain>
    </source>
</reference>
<dbReference type="PROSITE" id="PS50109">
    <property type="entry name" value="HIS_KIN"/>
    <property type="match status" value="1"/>
</dbReference>
<dbReference type="InterPro" id="IPR005467">
    <property type="entry name" value="His_kinase_dom"/>
</dbReference>
<dbReference type="GO" id="GO:0005524">
    <property type="term" value="F:ATP binding"/>
    <property type="evidence" value="ECO:0007669"/>
    <property type="project" value="UniProtKB-KW"/>
</dbReference>
<dbReference type="SMART" id="SM00448">
    <property type="entry name" value="REC"/>
    <property type="match status" value="1"/>
</dbReference>
<comment type="catalytic activity">
    <reaction evidence="1">
        <text>ATP + protein L-histidine = ADP + protein N-phospho-L-histidine.</text>
        <dbReference type="EC" id="2.7.13.3"/>
    </reaction>
</comment>
<keyword evidence="7" id="KW-0067">ATP-binding</keyword>
<dbReference type="Gene3D" id="1.10.287.130">
    <property type="match status" value="1"/>
</dbReference>
<dbReference type="InterPro" id="IPR036890">
    <property type="entry name" value="HATPase_C_sf"/>
</dbReference>
<dbReference type="InterPro" id="IPR036097">
    <property type="entry name" value="HisK_dim/P_sf"/>
</dbReference>
<feature type="domain" description="Histidine kinase" evidence="11">
    <location>
        <begin position="83"/>
        <end position="304"/>
    </location>
</feature>
<name>A0A445MQM4_9BACT</name>
<dbReference type="Pfam" id="PF02518">
    <property type="entry name" value="HATPase_c"/>
    <property type="match status" value="1"/>
</dbReference>
<dbReference type="PRINTS" id="PR00344">
    <property type="entry name" value="BCTRLSENSOR"/>
</dbReference>
<dbReference type="SUPFAM" id="SSF52172">
    <property type="entry name" value="CheY-like"/>
    <property type="match status" value="1"/>
</dbReference>
<dbReference type="CDD" id="cd00156">
    <property type="entry name" value="REC"/>
    <property type="match status" value="1"/>
</dbReference>
<dbReference type="EC" id="2.7.13.3" evidence="2"/>
<evidence type="ECO:0000256" key="1">
    <source>
        <dbReference type="ARBA" id="ARBA00000085"/>
    </source>
</evidence>
<dbReference type="InterPro" id="IPR004358">
    <property type="entry name" value="Sig_transdc_His_kin-like_C"/>
</dbReference>
<sequence length="442" mass="49493">MMEAILSIEERVSALEKQLRESRQETDYYKRIAQDTGRRRLRDIHELSRLIVEQNAAQEEKSRLEAKLRDAKKMEAIATLAGGIAHEFNNALFTLFGSIELMQMDIPSQGILKKYTETMKKASYRMSNLTNKLLAYAQGGKYQAKPISLSDYIGETLPFLTPMTENSIRIETDLPRDLPDIMADLTQLQLVLSAVLTNASEAIEGEGRIRISVKEDNVDEDYVRRNPDARAGRCVRLTVEDDGKGMDLETQQRIFEPFFTTKFQGRGLDMAAVYGIIRNHDGWITIDSEEGKGTTIHIYIPVVNLQGDKDVAPPIEIHTGRGTILVIEDEKSVMEITRQMLQRMGFRTLEAATGRDGLASIEISGSDIKLVILDIGLPDMKGGNVFSKIKKRHPDMKVLLCSGYSIDGPVQEILNEGAHGFLQKPFSFNTLSAKLQNLLANG</sequence>
<evidence type="ECO:0000256" key="5">
    <source>
        <dbReference type="ARBA" id="ARBA00022741"/>
    </source>
</evidence>
<dbReference type="PROSITE" id="PS50110">
    <property type="entry name" value="RESPONSE_REGULATORY"/>
    <property type="match status" value="1"/>
</dbReference>
<dbReference type="InterPro" id="IPR011006">
    <property type="entry name" value="CheY-like_superfamily"/>
</dbReference>
<dbReference type="EMBL" id="OJIN01000005">
    <property type="protein sequence ID" value="SPD71764.1"/>
    <property type="molecule type" value="Genomic_DNA"/>
</dbReference>
<gene>
    <name evidence="13" type="ORF">PITCH_A1020009</name>
</gene>
<dbReference type="SUPFAM" id="SSF55874">
    <property type="entry name" value="ATPase domain of HSP90 chaperone/DNA topoisomerase II/histidine kinase"/>
    <property type="match status" value="1"/>
</dbReference>
<evidence type="ECO:0000256" key="9">
    <source>
        <dbReference type="PROSITE-ProRule" id="PRU00169"/>
    </source>
</evidence>
<keyword evidence="6" id="KW-0418">Kinase</keyword>
<evidence type="ECO:0000256" key="10">
    <source>
        <dbReference type="SAM" id="Coils"/>
    </source>
</evidence>
<evidence type="ECO:0000256" key="4">
    <source>
        <dbReference type="ARBA" id="ARBA00022679"/>
    </source>
</evidence>
<evidence type="ECO:0000259" key="11">
    <source>
        <dbReference type="PROSITE" id="PS50109"/>
    </source>
</evidence>
<feature type="modified residue" description="4-aspartylphosphate" evidence="9">
    <location>
        <position position="374"/>
    </location>
</feature>
<dbReference type="InterPro" id="IPR003594">
    <property type="entry name" value="HATPase_dom"/>
</dbReference>
<dbReference type="PANTHER" id="PTHR43065">
    <property type="entry name" value="SENSOR HISTIDINE KINASE"/>
    <property type="match status" value="1"/>
</dbReference>
<evidence type="ECO:0000256" key="2">
    <source>
        <dbReference type="ARBA" id="ARBA00012438"/>
    </source>
</evidence>
<keyword evidence="5" id="KW-0547">Nucleotide-binding</keyword>
<dbReference type="PANTHER" id="PTHR43065:SF46">
    <property type="entry name" value="C4-DICARBOXYLATE TRANSPORT SENSOR PROTEIN DCTB"/>
    <property type="match status" value="1"/>
</dbReference>
<organism evidence="13">
    <name type="scientific">uncultured Desulfobacterium sp</name>
    <dbReference type="NCBI Taxonomy" id="201089"/>
    <lineage>
        <taxon>Bacteria</taxon>
        <taxon>Pseudomonadati</taxon>
        <taxon>Thermodesulfobacteriota</taxon>
        <taxon>Desulfobacteria</taxon>
        <taxon>Desulfobacterales</taxon>
        <taxon>Desulfobacteriaceae</taxon>
        <taxon>Desulfobacterium</taxon>
        <taxon>environmental samples</taxon>
    </lineage>
</organism>
<dbReference type="GO" id="GO:0000155">
    <property type="term" value="F:phosphorelay sensor kinase activity"/>
    <property type="evidence" value="ECO:0007669"/>
    <property type="project" value="InterPro"/>
</dbReference>
<evidence type="ECO:0000259" key="12">
    <source>
        <dbReference type="PROSITE" id="PS50110"/>
    </source>
</evidence>
<keyword evidence="3 9" id="KW-0597">Phosphoprotein</keyword>
<proteinExistence type="predicted"/>
<keyword evidence="10" id="KW-0175">Coiled coil</keyword>
<keyword evidence="8" id="KW-0902">Two-component regulatory system</keyword>
<accession>A0A445MQM4</accession>
<feature type="coiled-coil region" evidence="10">
    <location>
        <begin position="5"/>
        <end position="74"/>
    </location>
</feature>
<dbReference type="SMART" id="SM00388">
    <property type="entry name" value="HisKA"/>
    <property type="match status" value="1"/>
</dbReference>
<evidence type="ECO:0000256" key="3">
    <source>
        <dbReference type="ARBA" id="ARBA00022553"/>
    </source>
</evidence>
<feature type="domain" description="Response regulatory" evidence="12">
    <location>
        <begin position="323"/>
        <end position="439"/>
    </location>
</feature>
<keyword evidence="4" id="KW-0808">Transferase</keyword>
<dbReference type="Pfam" id="PF00072">
    <property type="entry name" value="Response_reg"/>
    <property type="match status" value="1"/>
</dbReference>
<evidence type="ECO:0000256" key="6">
    <source>
        <dbReference type="ARBA" id="ARBA00022777"/>
    </source>
</evidence>
<evidence type="ECO:0000313" key="13">
    <source>
        <dbReference type="EMBL" id="SPD71764.1"/>
    </source>
</evidence>
<dbReference type="SUPFAM" id="SSF47384">
    <property type="entry name" value="Homodimeric domain of signal transducing histidine kinase"/>
    <property type="match status" value="1"/>
</dbReference>
<dbReference type="Gene3D" id="3.30.565.10">
    <property type="entry name" value="Histidine kinase-like ATPase, C-terminal domain"/>
    <property type="match status" value="1"/>
</dbReference>
<dbReference type="InterPro" id="IPR003661">
    <property type="entry name" value="HisK_dim/P_dom"/>
</dbReference>
<dbReference type="InterPro" id="IPR001789">
    <property type="entry name" value="Sig_transdc_resp-reg_receiver"/>
</dbReference>
<evidence type="ECO:0000256" key="8">
    <source>
        <dbReference type="ARBA" id="ARBA00023012"/>
    </source>
</evidence>